<feature type="active site" description="Proton acceptor" evidence="3">
    <location>
        <position position="176"/>
    </location>
</feature>
<reference evidence="8" key="1">
    <citation type="submission" date="2014-10" db="EMBL/GenBank/DDBJ databases">
        <authorList>
            <person name="King R."/>
        </authorList>
    </citation>
    <scope>NUCLEOTIDE SEQUENCE [LARGE SCALE GENOMIC DNA]</scope>
    <source>
        <strain evidence="8">A3/5</strain>
    </source>
</reference>
<keyword evidence="8" id="KW-1185">Reference proteome</keyword>
<accession>A0A2L2TEI2</accession>
<feature type="binding site" evidence="4">
    <location>
        <position position="255"/>
    </location>
    <ligand>
        <name>substrate</name>
    </ligand>
</feature>
<keyword evidence="2" id="KW-0456">Lyase</keyword>
<dbReference type="Gene3D" id="3.10.490.10">
    <property type="entry name" value="Gamma-glutamyl cyclotransferase-like"/>
    <property type="match status" value="1"/>
</dbReference>
<feature type="transmembrane region" description="Helical" evidence="6">
    <location>
        <begin position="291"/>
        <end position="310"/>
    </location>
</feature>
<evidence type="ECO:0000256" key="1">
    <source>
        <dbReference type="ARBA" id="ARBA00012346"/>
    </source>
</evidence>
<feature type="binding site" evidence="4">
    <location>
        <begin position="70"/>
        <end position="75"/>
    </location>
    <ligand>
        <name>substrate</name>
    </ligand>
</feature>
<keyword evidence="6" id="KW-0472">Membrane</keyword>
<dbReference type="EMBL" id="LN649231">
    <property type="protein sequence ID" value="CEI68379.1"/>
    <property type="molecule type" value="Genomic_DNA"/>
</dbReference>
<feature type="compositionally biased region" description="Pro residues" evidence="5">
    <location>
        <begin position="132"/>
        <end position="146"/>
    </location>
</feature>
<name>A0A2L2TEI2_9HYPO</name>
<evidence type="ECO:0000256" key="3">
    <source>
        <dbReference type="PIRSR" id="PIRSR617939-1"/>
    </source>
</evidence>
<feature type="transmembrane region" description="Helical" evidence="6">
    <location>
        <begin position="322"/>
        <end position="340"/>
    </location>
</feature>
<evidence type="ECO:0000313" key="8">
    <source>
        <dbReference type="Proteomes" id="UP000245910"/>
    </source>
</evidence>
<dbReference type="GeneID" id="37260095"/>
<feature type="region of interest" description="Disordered" evidence="5">
    <location>
        <begin position="130"/>
        <end position="149"/>
    </location>
</feature>
<keyword evidence="6" id="KW-0812">Transmembrane</keyword>
<dbReference type="RefSeq" id="XP_025592094.1">
    <property type="nucleotide sequence ID" value="XM_025737211.2"/>
</dbReference>
<dbReference type="PANTHER" id="PTHR12935:SF0">
    <property type="entry name" value="GAMMA-GLUTAMYLCYCLOTRANSFERASE"/>
    <property type="match status" value="1"/>
</dbReference>
<evidence type="ECO:0000256" key="5">
    <source>
        <dbReference type="SAM" id="MobiDB-lite"/>
    </source>
</evidence>
<dbReference type="EC" id="4.3.2.9" evidence="1"/>
<sequence length="396" mass="44613">MSNQMAADDAANKSQLAVVLRKLSALTQRPEPKKYPSIASIPYTSAERLAQSAEDYVADRDHPAPKTYFYLAYGSNLAAETFLGVRGIRPLSQVNVSVPTLELKFNLPGIPYREPCFANVDYRKLPEKPKLPPKVPIPPFDPPQPPRSESMKWDEGLIGVVYEVTEEDYGTIIRTEGGGAGYKEIVVPCIPLPPKVSIPEKPFPDIPKPFLSRTLFAPQIPDKDLPDDPRKKKWWYRFLVGPQREPDYAQASARYLNLIKDGAKEHELPDGYQRWLHSLQPYTITTLRQKIGAFLFLFFSGLFFLTIIGLSKVFADKSGKVPRWLAATVTVLFNVAWTVYDKFFKPVFGDGERTEEKDTRKLSTRVRSMSGGMLDLYPSADEEKAALLKGLRSNRG</sequence>
<dbReference type="GO" id="GO:0003839">
    <property type="term" value="F:gamma-glutamylcyclotransferase activity"/>
    <property type="evidence" value="ECO:0007669"/>
    <property type="project" value="UniProtKB-EC"/>
</dbReference>
<dbReference type="KEGG" id="fvn:FVRRES_08456"/>
<evidence type="ECO:0000256" key="2">
    <source>
        <dbReference type="ARBA" id="ARBA00023239"/>
    </source>
</evidence>
<keyword evidence="6" id="KW-1133">Transmembrane helix</keyword>
<dbReference type="InterPro" id="IPR017939">
    <property type="entry name" value="G-Glutamylcylcotransferase"/>
</dbReference>
<protein>
    <recommendedName>
        <fullName evidence="1">gamma-glutamylcyclotransferase</fullName>
        <ecNumber evidence="1">4.3.2.9</ecNumber>
    </recommendedName>
</protein>
<evidence type="ECO:0000313" key="7">
    <source>
        <dbReference type="EMBL" id="CEI68379.1"/>
    </source>
</evidence>
<dbReference type="PANTHER" id="PTHR12935">
    <property type="entry name" value="GAMMA-GLUTAMYLCYCLOTRANSFERASE"/>
    <property type="match status" value="1"/>
</dbReference>
<evidence type="ECO:0000256" key="4">
    <source>
        <dbReference type="PIRSR" id="PIRSR617939-2"/>
    </source>
</evidence>
<dbReference type="Proteomes" id="UP000245910">
    <property type="component" value="Chromosome III"/>
</dbReference>
<dbReference type="STRING" id="56646.A0A2L2TEI2"/>
<evidence type="ECO:0000256" key="6">
    <source>
        <dbReference type="SAM" id="Phobius"/>
    </source>
</evidence>
<organism evidence="7 8">
    <name type="scientific">Fusarium venenatum</name>
    <dbReference type="NCBI Taxonomy" id="56646"/>
    <lineage>
        <taxon>Eukaryota</taxon>
        <taxon>Fungi</taxon>
        <taxon>Dikarya</taxon>
        <taxon>Ascomycota</taxon>
        <taxon>Pezizomycotina</taxon>
        <taxon>Sordariomycetes</taxon>
        <taxon>Hypocreomycetidae</taxon>
        <taxon>Hypocreales</taxon>
        <taxon>Nectriaceae</taxon>
        <taxon>Fusarium</taxon>
    </lineage>
</organism>
<dbReference type="AlphaFoldDB" id="A0A2L2TEI2"/>
<proteinExistence type="predicted"/>
<dbReference type="OrthoDB" id="2017317at2759"/>